<feature type="compositionally biased region" description="Polar residues" evidence="1">
    <location>
        <begin position="316"/>
        <end position="331"/>
    </location>
</feature>
<gene>
    <name evidence="3" type="ORF">NBRC116591_08840</name>
</gene>
<feature type="region of interest" description="Disordered" evidence="1">
    <location>
        <begin position="70"/>
        <end position="97"/>
    </location>
</feature>
<dbReference type="Proteomes" id="UP001465153">
    <property type="component" value="Unassembled WGS sequence"/>
</dbReference>
<feature type="region of interest" description="Disordered" evidence="1">
    <location>
        <begin position="296"/>
        <end position="340"/>
    </location>
</feature>
<reference evidence="3 4" key="1">
    <citation type="submission" date="2024-04" db="EMBL/GenBank/DDBJ databases">
        <title>Draft genome sequence of Sessilibacter corallicola NBRC 116591.</title>
        <authorList>
            <person name="Miyakawa T."/>
            <person name="Kusuya Y."/>
            <person name="Miura T."/>
        </authorList>
    </citation>
    <scope>NUCLEOTIDE SEQUENCE [LARGE SCALE GENOMIC DNA]</scope>
    <source>
        <strain evidence="3 4">KU-00831-HH</strain>
    </source>
</reference>
<proteinExistence type="predicted"/>
<organism evidence="3 4">
    <name type="scientific">Sessilibacter corallicola</name>
    <dbReference type="NCBI Taxonomy" id="2904075"/>
    <lineage>
        <taxon>Bacteria</taxon>
        <taxon>Pseudomonadati</taxon>
        <taxon>Pseudomonadota</taxon>
        <taxon>Gammaproteobacteria</taxon>
        <taxon>Cellvibrionales</taxon>
        <taxon>Cellvibrionaceae</taxon>
        <taxon>Sessilibacter</taxon>
    </lineage>
</organism>
<evidence type="ECO:0000313" key="4">
    <source>
        <dbReference type="Proteomes" id="UP001465153"/>
    </source>
</evidence>
<keyword evidence="2" id="KW-1133">Transmembrane helix</keyword>
<evidence type="ECO:0000313" key="3">
    <source>
        <dbReference type="EMBL" id="GAA6167074.1"/>
    </source>
</evidence>
<accession>A0ABQ0A600</accession>
<protein>
    <submittedName>
        <fullName evidence="3">Uncharacterized protein</fullName>
    </submittedName>
</protein>
<keyword evidence="2" id="KW-0472">Membrane</keyword>
<dbReference type="RefSeq" id="WP_353301809.1">
    <property type="nucleotide sequence ID" value="NZ_BAABWN010000002.1"/>
</dbReference>
<evidence type="ECO:0000256" key="2">
    <source>
        <dbReference type="SAM" id="Phobius"/>
    </source>
</evidence>
<sequence>MQAVYEQECLDSNNTLFSNRKLWYCLSASFVLHAAAFIYISEKYTNHRTPSVTEKPVVINIDIQTNSVKTESSATKQSQAHSNNTTSEDTIVELKPESINKTVAAHTTPAKTETTNPIKSITETQSEKIPEKISTPEFNYSEQISRAVELEQSASTDNLTFRQFNSCTDQERKSGVVNCSDFSNLAIQPELDRLPINSKHLIVKNFELNQVDFKKRVQLIEHLSLIESLSNNPSIDKSVLIEHRRKLTQEINSIDDQQTRFGLLKIPIIAGQIIAHELKQEGHYDSAKNRPKLIIDHKEESSQEAITAPGADRQNTDSPNNPVDTPANTPVSVPARPDSP</sequence>
<name>A0ABQ0A600_9GAMM</name>
<feature type="compositionally biased region" description="Polar residues" evidence="1">
    <location>
        <begin position="70"/>
        <end position="89"/>
    </location>
</feature>
<keyword evidence="2" id="KW-0812">Transmembrane</keyword>
<keyword evidence="4" id="KW-1185">Reference proteome</keyword>
<feature type="transmembrane region" description="Helical" evidence="2">
    <location>
        <begin position="21"/>
        <end position="40"/>
    </location>
</feature>
<comment type="caution">
    <text evidence="3">The sequence shown here is derived from an EMBL/GenBank/DDBJ whole genome shotgun (WGS) entry which is preliminary data.</text>
</comment>
<evidence type="ECO:0000256" key="1">
    <source>
        <dbReference type="SAM" id="MobiDB-lite"/>
    </source>
</evidence>
<dbReference type="EMBL" id="BAABWN010000002">
    <property type="protein sequence ID" value="GAA6167074.1"/>
    <property type="molecule type" value="Genomic_DNA"/>
</dbReference>